<feature type="compositionally biased region" description="Polar residues" evidence="1">
    <location>
        <begin position="1"/>
        <end position="13"/>
    </location>
</feature>
<dbReference type="Proteomes" id="UP000234323">
    <property type="component" value="Unassembled WGS sequence"/>
</dbReference>
<dbReference type="AlphaFoldDB" id="A0A2I1HKH2"/>
<keyword evidence="3" id="KW-1185">Reference proteome</keyword>
<proteinExistence type="predicted"/>
<dbReference type="VEuPathDB" id="FungiDB:RhiirFUN_019307"/>
<dbReference type="VEuPathDB" id="FungiDB:RhiirA1_446657"/>
<protein>
    <submittedName>
        <fullName evidence="2">Uncharacterized protein</fullName>
    </submittedName>
</protein>
<evidence type="ECO:0000313" key="3">
    <source>
        <dbReference type="Proteomes" id="UP000234323"/>
    </source>
</evidence>
<comment type="caution">
    <text evidence="2">The sequence shown here is derived from an EMBL/GenBank/DDBJ whole genome shotgun (WGS) entry which is preliminary data.</text>
</comment>
<feature type="compositionally biased region" description="Basic and acidic residues" evidence="1">
    <location>
        <begin position="28"/>
        <end position="38"/>
    </location>
</feature>
<sequence length="458" mass="52399">MENQESSVNTEATTVDEINIGPIGNTQSREESSISESERPSLVRYRNLGYNILKSLDDKTVSDIDFPELEPYSEYSPLSQSSGTSALTNMMSERFILTFPSMRMEGVENIGTQQMGSQLRCVKCSEDLSSYLPPLSFLQTFPPYQRAVNPDSGEVLGESNASDASPNTGKFLYLSDMIDQAETKNENAMRNVINRYFDFGEALYLRYKELKPSCGWKYSKERLEKHPYVAKVLRAKKVICVCGAVIKLSRKWDEDYINRHTRSKACTRVEGQKTLYDYFNTNKKCDDDSDEEWEDWSSEVEDAMDDDDIIDVDERNEDDNSNFSIDLDFNENIDLTSNKKGICSGLRSAKISAYIDRTPANFGGSRRIEIIAKEIWVNRFKRGFSRKKLTLKEKRILNRQIYAESQWFIDRQSDSVHAKECNGYIDKNCHDKICCTACLSLRLNTLLANRIAIPTPKP</sequence>
<accession>A0A2I1HKH2</accession>
<dbReference type="VEuPathDB" id="FungiDB:FUN_005940"/>
<organism evidence="2 3">
    <name type="scientific">Rhizophagus irregularis</name>
    <dbReference type="NCBI Taxonomy" id="588596"/>
    <lineage>
        <taxon>Eukaryota</taxon>
        <taxon>Fungi</taxon>
        <taxon>Fungi incertae sedis</taxon>
        <taxon>Mucoromycota</taxon>
        <taxon>Glomeromycotina</taxon>
        <taxon>Glomeromycetes</taxon>
        <taxon>Glomerales</taxon>
        <taxon>Glomeraceae</taxon>
        <taxon>Rhizophagus</taxon>
    </lineage>
</organism>
<name>A0A2I1HKH2_9GLOM</name>
<dbReference type="EMBL" id="LLXI01003526">
    <property type="protein sequence ID" value="PKY59379.1"/>
    <property type="molecule type" value="Genomic_DNA"/>
</dbReference>
<feature type="region of interest" description="Disordered" evidence="1">
    <location>
        <begin position="1"/>
        <end position="38"/>
    </location>
</feature>
<evidence type="ECO:0000256" key="1">
    <source>
        <dbReference type="SAM" id="MobiDB-lite"/>
    </source>
</evidence>
<dbReference type="VEuPathDB" id="FungiDB:FUN_017887"/>
<dbReference type="VEuPathDB" id="FungiDB:RhiirA1_500989"/>
<dbReference type="VEuPathDB" id="FungiDB:RhiirFUN_005656"/>
<reference evidence="2 3" key="1">
    <citation type="submission" date="2015-10" db="EMBL/GenBank/DDBJ databases">
        <title>Genome analyses suggest a sexual origin of heterokaryosis in a supposedly ancient asexual fungus.</title>
        <authorList>
            <person name="Ropars J."/>
            <person name="Sedzielewska K."/>
            <person name="Noel J."/>
            <person name="Charron P."/>
            <person name="Farinelli L."/>
            <person name="Marton T."/>
            <person name="Kruger M."/>
            <person name="Pelin A."/>
            <person name="Brachmann A."/>
            <person name="Corradi N."/>
        </authorList>
    </citation>
    <scope>NUCLEOTIDE SEQUENCE [LARGE SCALE GENOMIC DNA]</scope>
    <source>
        <strain evidence="2 3">A4</strain>
    </source>
</reference>
<gene>
    <name evidence="2" type="ORF">RhiirA4_482084</name>
</gene>
<evidence type="ECO:0000313" key="2">
    <source>
        <dbReference type="EMBL" id="PKY59379.1"/>
    </source>
</evidence>